<dbReference type="PANTHER" id="PTHR43547:SF2">
    <property type="entry name" value="HYBRID SIGNAL TRANSDUCTION HISTIDINE KINASE C"/>
    <property type="match status" value="1"/>
</dbReference>
<evidence type="ECO:0000313" key="3">
    <source>
        <dbReference type="EMBL" id="MEL4305422.1"/>
    </source>
</evidence>
<sequence>MWKVIFRKEVEDALKVFSEDFEKANNDLKSVNSIKREFVHSKEDLPTMICEGSFIEKETLRSLNRQQNKAVETVIRSSEKLKSIVDSLLYIDMEEFEKKNYNPSLVNVRSIIDNVTLNVILRIDEKNISFTKKIPDEITTINVDKDKISDVLTRVIESLIQFIPENGNIDVEVSEEDNIVYFELKDNGLGIPESLVTNLFVRFYQVQDEDTSVLSKDYEELKSTFYLCKNIIDTHGGDIRVDSEEGKGTTVIISLPKNKTI</sequence>
<organism evidence="3 4">
    <name type="scientific">Methanococcoides cohabitans</name>
    <dbReference type="NCBI Taxonomy" id="3136559"/>
    <lineage>
        <taxon>Archaea</taxon>
        <taxon>Methanobacteriati</taxon>
        <taxon>Methanobacteriota</taxon>
        <taxon>Stenosarchaea group</taxon>
        <taxon>Methanomicrobia</taxon>
        <taxon>Methanosarcinales</taxon>
        <taxon>Methanosarcinaceae</taxon>
        <taxon>Methanococcoides</taxon>
    </lineage>
</organism>
<dbReference type="Gene3D" id="3.30.565.10">
    <property type="entry name" value="Histidine kinase-like ATPase, C-terminal domain"/>
    <property type="match status" value="1"/>
</dbReference>
<accession>A0ABU9KSZ2</accession>
<dbReference type="InterPro" id="IPR004358">
    <property type="entry name" value="Sig_transdc_His_kin-like_C"/>
</dbReference>
<dbReference type="SUPFAM" id="SSF55874">
    <property type="entry name" value="ATPase domain of HSP90 chaperone/DNA topoisomerase II/histidine kinase"/>
    <property type="match status" value="1"/>
</dbReference>
<dbReference type="PANTHER" id="PTHR43547">
    <property type="entry name" value="TWO-COMPONENT HISTIDINE KINASE"/>
    <property type="match status" value="1"/>
</dbReference>
<evidence type="ECO:0000256" key="1">
    <source>
        <dbReference type="ARBA" id="ARBA00022553"/>
    </source>
</evidence>
<keyword evidence="3" id="KW-0808">Transferase</keyword>
<dbReference type="PROSITE" id="PS50109">
    <property type="entry name" value="HIS_KIN"/>
    <property type="match status" value="1"/>
</dbReference>
<dbReference type="Pfam" id="PF02518">
    <property type="entry name" value="HATPase_c"/>
    <property type="match status" value="1"/>
</dbReference>
<dbReference type="SMART" id="SM00387">
    <property type="entry name" value="HATPase_c"/>
    <property type="match status" value="1"/>
</dbReference>
<keyword evidence="3" id="KW-0418">Kinase</keyword>
<keyword evidence="4" id="KW-1185">Reference proteome</keyword>
<dbReference type="Proteomes" id="UP001396646">
    <property type="component" value="Unassembled WGS sequence"/>
</dbReference>
<dbReference type="InterPro" id="IPR036890">
    <property type="entry name" value="HATPase_C_sf"/>
</dbReference>
<gene>
    <name evidence="3" type="ORF">WOA13_06215</name>
</gene>
<comment type="caution">
    <text evidence="3">The sequence shown here is derived from an EMBL/GenBank/DDBJ whole genome shotgun (WGS) entry which is preliminary data.</text>
</comment>
<dbReference type="InterPro" id="IPR003594">
    <property type="entry name" value="HATPase_dom"/>
</dbReference>
<dbReference type="InterPro" id="IPR005467">
    <property type="entry name" value="His_kinase_dom"/>
</dbReference>
<proteinExistence type="predicted"/>
<dbReference type="PRINTS" id="PR00344">
    <property type="entry name" value="BCTRLSENSOR"/>
</dbReference>
<dbReference type="EMBL" id="JBCAUS010000003">
    <property type="protein sequence ID" value="MEL4305422.1"/>
    <property type="molecule type" value="Genomic_DNA"/>
</dbReference>
<dbReference type="GO" id="GO:0016301">
    <property type="term" value="F:kinase activity"/>
    <property type="evidence" value="ECO:0007669"/>
    <property type="project" value="UniProtKB-KW"/>
</dbReference>
<dbReference type="CDD" id="cd00075">
    <property type="entry name" value="HATPase"/>
    <property type="match status" value="1"/>
</dbReference>
<evidence type="ECO:0000259" key="2">
    <source>
        <dbReference type="PROSITE" id="PS50109"/>
    </source>
</evidence>
<name>A0ABU9KSZ2_9EURY</name>
<feature type="domain" description="Histidine kinase" evidence="2">
    <location>
        <begin position="58"/>
        <end position="259"/>
    </location>
</feature>
<reference evidence="3 4" key="1">
    <citation type="submission" date="2024-04" db="EMBL/GenBank/DDBJ databases">
        <title>Methanococcoides sp. LMO-2.</title>
        <authorList>
            <person name="Liang L."/>
        </authorList>
    </citation>
    <scope>NUCLEOTIDE SEQUENCE [LARGE SCALE GENOMIC DNA]</scope>
    <source>
        <strain evidence="3 4">LMO-2</strain>
    </source>
</reference>
<keyword evidence="1" id="KW-0597">Phosphoprotein</keyword>
<dbReference type="RefSeq" id="WP_342127176.1">
    <property type="nucleotide sequence ID" value="NZ_JBCAUS010000003.1"/>
</dbReference>
<evidence type="ECO:0000313" key="4">
    <source>
        <dbReference type="Proteomes" id="UP001396646"/>
    </source>
</evidence>
<protein>
    <submittedName>
        <fullName evidence="3">HAMP domain-containing sensor histidine kinase</fullName>
    </submittedName>
</protein>